<comment type="subcellular location">
    <subcellularLocation>
        <location evidence="1 7">Cell membrane</location>
        <topology evidence="1 7">Multi-pass membrane protein</topology>
    </subcellularLocation>
</comment>
<reference evidence="9 10" key="1">
    <citation type="submission" date="2009-06" db="EMBL/GenBank/DDBJ databases">
        <title>Complete sequence of Thermotogales bacterium TBF 19.5.1.</title>
        <authorList>
            <consortium name="US DOE Joint Genome Institute"/>
            <person name="Lucas S."/>
            <person name="Copeland A."/>
            <person name="Lapidus A."/>
            <person name="Glavina del Rio T."/>
            <person name="Tice H."/>
            <person name="Bruce D."/>
            <person name="Goodwin L."/>
            <person name="Pitluck S."/>
            <person name="Chertkov O."/>
            <person name="Brettin T."/>
            <person name="Detter J.C."/>
            <person name="Han C."/>
            <person name="Schmutz J."/>
            <person name="Larimer F."/>
            <person name="Land M."/>
            <person name="Hauser L."/>
            <person name="Kyrpides N."/>
            <person name="Ovchinnikova G."/>
            <person name="Noll K."/>
        </authorList>
    </citation>
    <scope>NUCLEOTIDE SEQUENCE [LARGE SCALE GENOMIC DNA]</scope>
    <source>
        <strain evidence="10">ATCC BAA-1733 / DSM 21960 / TBF 19.5.1</strain>
    </source>
</reference>
<dbReference type="SUPFAM" id="SSF161098">
    <property type="entry name" value="MetI-like"/>
    <property type="match status" value="1"/>
</dbReference>
<gene>
    <name evidence="9" type="ordered locus">Kole_0692</name>
</gene>
<sequence>MKLRGWRKAIWFLLPYLLGLAIFTVGPLLASFIISFHSWDLFTEPKSVGLANYVKLLHDPLFWKSLWNTFYFAGLAVPGGIFLGLLMAVLLNREQPGMKFFRSLYFMPVFTPMIAVAMVWIWLYEPQYGLFNSFLDFLGIQGPDWLGDEKWAMISIVIMSVWKGFGYSMIIFLAALKDIPRSYYESAEIDGATSWQKFWRITFPLVSPITFFLVVMNLITSMQVFDQMYAMTKGGPNDATLSIVYYLYKNGFEFFRMGYASAIAWGLFIVILVLTLIQLKVQKKWVFYA</sequence>
<evidence type="ECO:0000313" key="9">
    <source>
        <dbReference type="EMBL" id="ACR79408.1"/>
    </source>
</evidence>
<protein>
    <submittedName>
        <fullName evidence="9">Binding-protein-dependent transport systems inner membrane component</fullName>
    </submittedName>
</protein>
<dbReference type="AlphaFoldDB" id="C5CFJ0"/>
<feature type="transmembrane region" description="Helical" evidence="7">
    <location>
        <begin position="257"/>
        <end position="277"/>
    </location>
</feature>
<dbReference type="Pfam" id="PF00528">
    <property type="entry name" value="BPD_transp_1"/>
    <property type="match status" value="1"/>
</dbReference>
<feature type="transmembrane region" description="Helical" evidence="7">
    <location>
        <begin position="70"/>
        <end position="91"/>
    </location>
</feature>
<keyword evidence="3" id="KW-1003">Cell membrane</keyword>
<dbReference type="GO" id="GO:0005886">
    <property type="term" value="C:plasma membrane"/>
    <property type="evidence" value="ECO:0007669"/>
    <property type="project" value="UniProtKB-SubCell"/>
</dbReference>
<dbReference type="InterPro" id="IPR000515">
    <property type="entry name" value="MetI-like"/>
</dbReference>
<dbReference type="HOGENOM" id="CLU_016047_0_2_0"/>
<dbReference type="PANTHER" id="PTHR30193:SF37">
    <property type="entry name" value="INNER MEMBRANE ABC TRANSPORTER PERMEASE PROTEIN YCJO"/>
    <property type="match status" value="1"/>
</dbReference>
<dbReference type="EMBL" id="CP001634">
    <property type="protein sequence ID" value="ACR79408.1"/>
    <property type="molecule type" value="Genomic_DNA"/>
</dbReference>
<organism evidence="9 10">
    <name type="scientific">Kosmotoga olearia (strain ATCC BAA-1733 / DSM 21960 / TBF 19.5.1)</name>
    <dbReference type="NCBI Taxonomy" id="521045"/>
    <lineage>
        <taxon>Bacteria</taxon>
        <taxon>Thermotogati</taxon>
        <taxon>Thermotogota</taxon>
        <taxon>Thermotogae</taxon>
        <taxon>Kosmotogales</taxon>
        <taxon>Kosmotogaceae</taxon>
        <taxon>Kosmotoga</taxon>
    </lineage>
</organism>
<dbReference type="RefSeq" id="WP_015868074.1">
    <property type="nucleotide sequence ID" value="NC_012785.1"/>
</dbReference>
<dbReference type="CDD" id="cd06261">
    <property type="entry name" value="TM_PBP2"/>
    <property type="match status" value="1"/>
</dbReference>
<accession>C5CFJ0</accession>
<evidence type="ECO:0000256" key="4">
    <source>
        <dbReference type="ARBA" id="ARBA00022692"/>
    </source>
</evidence>
<dbReference type="InterPro" id="IPR051393">
    <property type="entry name" value="ABC_transporter_permease"/>
</dbReference>
<evidence type="ECO:0000256" key="6">
    <source>
        <dbReference type="ARBA" id="ARBA00023136"/>
    </source>
</evidence>
<feature type="domain" description="ABC transmembrane type-1" evidence="8">
    <location>
        <begin position="66"/>
        <end position="278"/>
    </location>
</feature>
<dbReference type="Gene3D" id="1.10.3720.10">
    <property type="entry name" value="MetI-like"/>
    <property type="match status" value="1"/>
</dbReference>
<feature type="transmembrane region" description="Helical" evidence="7">
    <location>
        <begin position="12"/>
        <end position="36"/>
    </location>
</feature>
<dbReference type="OrthoDB" id="9777304at2"/>
<name>C5CFJ0_KOSOT</name>
<reference evidence="9 10" key="2">
    <citation type="journal article" date="2011" name="J. Bacteriol.">
        <title>Genome Sequence of Kosmotoga olearia Strain TBF 19.5.1, a Thermophilic Bacterium with a Wide Growth Temperature Range, Isolated from the Troll B Oil Platform in the North Sea.</title>
        <authorList>
            <person name="Swithers K.S."/>
            <person name="Dipippo J.L."/>
            <person name="Bruce D.C."/>
            <person name="Detter C."/>
            <person name="Tapia R."/>
            <person name="Han S."/>
            <person name="Goodwin L.A."/>
            <person name="Han J."/>
            <person name="Woyke T."/>
            <person name="Pitluck S."/>
            <person name="Pennacchio L."/>
            <person name="Nolan M."/>
            <person name="Mikhailova N."/>
            <person name="Land M.L."/>
            <person name="Nesbo C.L."/>
            <person name="Gogarten J.P."/>
            <person name="Noll K.M."/>
        </authorList>
    </citation>
    <scope>NUCLEOTIDE SEQUENCE [LARGE SCALE GENOMIC DNA]</scope>
    <source>
        <strain evidence="10">ATCC BAA-1733 / DSM 21960 / TBF 19.5.1</strain>
    </source>
</reference>
<keyword evidence="10" id="KW-1185">Reference proteome</keyword>
<keyword evidence="4 7" id="KW-0812">Transmembrane</keyword>
<comment type="similarity">
    <text evidence="7">Belongs to the binding-protein-dependent transport system permease family.</text>
</comment>
<dbReference type="PANTHER" id="PTHR30193">
    <property type="entry name" value="ABC TRANSPORTER PERMEASE PROTEIN"/>
    <property type="match status" value="1"/>
</dbReference>
<dbReference type="PROSITE" id="PS50928">
    <property type="entry name" value="ABC_TM1"/>
    <property type="match status" value="1"/>
</dbReference>
<feature type="transmembrane region" description="Helical" evidence="7">
    <location>
        <begin position="151"/>
        <end position="176"/>
    </location>
</feature>
<keyword evidence="2 7" id="KW-0813">Transport</keyword>
<evidence type="ECO:0000259" key="8">
    <source>
        <dbReference type="PROSITE" id="PS50928"/>
    </source>
</evidence>
<proteinExistence type="inferred from homology"/>
<dbReference type="Proteomes" id="UP000002382">
    <property type="component" value="Chromosome"/>
</dbReference>
<dbReference type="GO" id="GO:0055085">
    <property type="term" value="P:transmembrane transport"/>
    <property type="evidence" value="ECO:0007669"/>
    <property type="project" value="InterPro"/>
</dbReference>
<evidence type="ECO:0000256" key="1">
    <source>
        <dbReference type="ARBA" id="ARBA00004651"/>
    </source>
</evidence>
<evidence type="ECO:0000256" key="2">
    <source>
        <dbReference type="ARBA" id="ARBA00022448"/>
    </source>
</evidence>
<dbReference type="eggNOG" id="COG1175">
    <property type="taxonomic scope" value="Bacteria"/>
</dbReference>
<evidence type="ECO:0000313" key="10">
    <source>
        <dbReference type="Proteomes" id="UP000002382"/>
    </source>
</evidence>
<keyword evidence="5 7" id="KW-1133">Transmembrane helix</keyword>
<evidence type="ECO:0000256" key="5">
    <source>
        <dbReference type="ARBA" id="ARBA00022989"/>
    </source>
</evidence>
<feature type="transmembrane region" description="Helical" evidence="7">
    <location>
        <begin position="197"/>
        <end position="219"/>
    </location>
</feature>
<dbReference type="InterPro" id="IPR035906">
    <property type="entry name" value="MetI-like_sf"/>
</dbReference>
<dbReference type="KEGG" id="kol:Kole_0692"/>
<feature type="transmembrane region" description="Helical" evidence="7">
    <location>
        <begin position="103"/>
        <end position="123"/>
    </location>
</feature>
<dbReference type="STRING" id="521045.Kole_0692"/>
<keyword evidence="6 7" id="KW-0472">Membrane</keyword>
<evidence type="ECO:0000256" key="3">
    <source>
        <dbReference type="ARBA" id="ARBA00022475"/>
    </source>
</evidence>
<evidence type="ECO:0000256" key="7">
    <source>
        <dbReference type="RuleBase" id="RU363032"/>
    </source>
</evidence>